<feature type="chain" id="PRO_5018096396" description="Lipoprotein" evidence="1">
    <location>
        <begin position="21"/>
        <end position="204"/>
    </location>
</feature>
<dbReference type="OrthoDB" id="7836640at2"/>
<keyword evidence="3" id="KW-1185">Reference proteome</keyword>
<evidence type="ECO:0008006" key="4">
    <source>
        <dbReference type="Google" id="ProtNLM"/>
    </source>
</evidence>
<protein>
    <recommendedName>
        <fullName evidence="4">Lipoprotein</fullName>
    </recommendedName>
</protein>
<feature type="signal peptide" evidence="1">
    <location>
        <begin position="1"/>
        <end position="20"/>
    </location>
</feature>
<dbReference type="Proteomes" id="UP000277498">
    <property type="component" value="Unassembled WGS sequence"/>
</dbReference>
<sequence length="204" mass="22642">MLRKTFITLGLTLFLAGCFGSGTFQTNYQQIDRSIARDWRVAKISVEVPRSLSVSEKNSYMPRADIVWHGDPMGDRYAQIEAIFRDALQKGTRDLRGSRPVTIQAVVTRFHALTPRARGMDGNVGVHDIRFDITVFDARTGAALTATQAVEADFAALVGQAAADADARGYTQKEEIGEHLVKVFRNWLGGYGEDPRNSFSRMGR</sequence>
<name>A0A3P5XA76_9RHOB</name>
<dbReference type="RefSeq" id="WP_124087644.1">
    <property type="nucleotide sequence ID" value="NZ_UXAW01000085.1"/>
</dbReference>
<reference evidence="2 3" key="1">
    <citation type="submission" date="2018-11" db="EMBL/GenBank/DDBJ databases">
        <authorList>
            <person name="Criscuolo A."/>
        </authorList>
    </citation>
    <scope>NUCLEOTIDE SEQUENCE [LARGE SCALE GENOMIC DNA]</scope>
    <source>
        <strain evidence="2">ACIP111625</strain>
    </source>
</reference>
<evidence type="ECO:0000313" key="2">
    <source>
        <dbReference type="EMBL" id="VDC31518.1"/>
    </source>
</evidence>
<keyword evidence="1" id="KW-0732">Signal</keyword>
<evidence type="ECO:0000256" key="1">
    <source>
        <dbReference type="SAM" id="SignalP"/>
    </source>
</evidence>
<organism evidence="2 3">
    <name type="scientific">Pseudogemmobacter humi</name>
    <dbReference type="NCBI Taxonomy" id="2483812"/>
    <lineage>
        <taxon>Bacteria</taxon>
        <taxon>Pseudomonadati</taxon>
        <taxon>Pseudomonadota</taxon>
        <taxon>Alphaproteobacteria</taxon>
        <taxon>Rhodobacterales</taxon>
        <taxon>Paracoccaceae</taxon>
        <taxon>Pseudogemmobacter</taxon>
    </lineage>
</organism>
<dbReference type="AlphaFoldDB" id="A0A3P5XA76"/>
<proteinExistence type="predicted"/>
<gene>
    <name evidence="2" type="ORF">XINFAN_02919</name>
</gene>
<dbReference type="Pfam" id="PF20569">
    <property type="entry name" value="DUF6778"/>
    <property type="match status" value="1"/>
</dbReference>
<dbReference type="InterPro" id="IPR046705">
    <property type="entry name" value="DUF6778"/>
</dbReference>
<dbReference type="PROSITE" id="PS51257">
    <property type="entry name" value="PROKAR_LIPOPROTEIN"/>
    <property type="match status" value="1"/>
</dbReference>
<evidence type="ECO:0000313" key="3">
    <source>
        <dbReference type="Proteomes" id="UP000277498"/>
    </source>
</evidence>
<accession>A0A3P5XA76</accession>
<dbReference type="EMBL" id="UXAW01000085">
    <property type="protein sequence ID" value="VDC31518.1"/>
    <property type="molecule type" value="Genomic_DNA"/>
</dbReference>